<feature type="region of interest" description="Disordered" evidence="1">
    <location>
        <begin position="1"/>
        <end position="76"/>
    </location>
</feature>
<feature type="compositionally biased region" description="Basic and acidic residues" evidence="1">
    <location>
        <begin position="1"/>
        <end position="10"/>
    </location>
</feature>
<dbReference type="EMBL" id="BSXN01005823">
    <property type="protein sequence ID" value="GME83289.1"/>
    <property type="molecule type" value="Genomic_DNA"/>
</dbReference>
<gene>
    <name evidence="2" type="ORF">Cboi02_000688300</name>
</gene>
<proteinExistence type="predicted"/>
<dbReference type="Proteomes" id="UP001165120">
    <property type="component" value="Unassembled WGS sequence"/>
</dbReference>
<evidence type="ECO:0000313" key="3">
    <source>
        <dbReference type="Proteomes" id="UP001165120"/>
    </source>
</evidence>
<accession>A0A9W6T7G1</accession>
<organism evidence="2 3">
    <name type="scientific">Candida boidinii</name>
    <name type="common">Yeast</name>
    <dbReference type="NCBI Taxonomy" id="5477"/>
    <lineage>
        <taxon>Eukaryota</taxon>
        <taxon>Fungi</taxon>
        <taxon>Dikarya</taxon>
        <taxon>Ascomycota</taxon>
        <taxon>Saccharomycotina</taxon>
        <taxon>Pichiomycetes</taxon>
        <taxon>Pichiales</taxon>
        <taxon>Pichiaceae</taxon>
        <taxon>Ogataea</taxon>
        <taxon>Ogataea/Candida clade</taxon>
    </lineage>
</organism>
<evidence type="ECO:0000256" key="1">
    <source>
        <dbReference type="SAM" id="MobiDB-lite"/>
    </source>
</evidence>
<comment type="caution">
    <text evidence="2">The sequence shown here is derived from an EMBL/GenBank/DDBJ whole genome shotgun (WGS) entry which is preliminary data.</text>
</comment>
<feature type="compositionally biased region" description="Low complexity" evidence="1">
    <location>
        <begin position="34"/>
        <end position="73"/>
    </location>
</feature>
<evidence type="ECO:0000313" key="2">
    <source>
        <dbReference type="EMBL" id="GME83289.1"/>
    </source>
</evidence>
<protein>
    <submittedName>
        <fullName evidence="2">Unnamed protein product</fullName>
    </submittedName>
</protein>
<keyword evidence="3" id="KW-1185">Reference proteome</keyword>
<dbReference type="AlphaFoldDB" id="A0A9W6T7G1"/>
<sequence length="144" mass="15390">MTSSETHIDGEPIDPFAGHPPSNKNTPSSPPPLSTNTPLHTTVTPTTPIAINKVSNNNYNNSDTDNINNSGNDRAGSVIYNKKTHLYESMDSGTSSSNHIVTPSPSSKSTGIGSIFNNNDKQNSPSPTTNKKKNLMSSFGFKKK</sequence>
<reference evidence="2" key="1">
    <citation type="submission" date="2023-04" db="EMBL/GenBank/DDBJ databases">
        <title>Candida boidinii NBRC 10035.</title>
        <authorList>
            <person name="Ichikawa N."/>
            <person name="Sato H."/>
            <person name="Tonouchi N."/>
        </authorList>
    </citation>
    <scope>NUCLEOTIDE SEQUENCE</scope>
    <source>
        <strain evidence="2">NBRC 10035</strain>
    </source>
</reference>
<feature type="compositionally biased region" description="Polar residues" evidence="1">
    <location>
        <begin position="91"/>
        <end position="129"/>
    </location>
</feature>
<feature type="region of interest" description="Disordered" evidence="1">
    <location>
        <begin position="89"/>
        <end position="144"/>
    </location>
</feature>
<name>A0A9W6T7G1_CANBO</name>